<sequence>MVDNARHPVVKIVCPTHGRAGRVKAFGIFGPGTPTLVLSESELPKYKEHYPDADYDVHPDSVLGMNAKRQWMYERYGDLLMIDDDVIAFSDLGAAPGEDASISPSMALEIVDRTRAEAEAAGAFLWGFARTLNPTHYSPQSPFGLTGFIPGCGMGLRPGSKLWWPDNGMMDLDDAWICLLNAHYHRYVWRNERYCLQAVDTFASIGGNSTWRTSKEMSNGTNKLAEAFGEECINRDRYGGVRIPL</sequence>
<gene>
    <name evidence="2" type="ORF">UFOVP1313_63</name>
</gene>
<dbReference type="InterPro" id="IPR049100">
    <property type="entry name" value="TAGT"/>
</dbReference>
<evidence type="ECO:0000259" key="1">
    <source>
        <dbReference type="Pfam" id="PF20691"/>
    </source>
</evidence>
<organism evidence="2">
    <name type="scientific">uncultured Caudovirales phage</name>
    <dbReference type="NCBI Taxonomy" id="2100421"/>
    <lineage>
        <taxon>Viruses</taxon>
        <taxon>Duplodnaviria</taxon>
        <taxon>Heunggongvirae</taxon>
        <taxon>Uroviricota</taxon>
        <taxon>Caudoviricetes</taxon>
        <taxon>Peduoviridae</taxon>
        <taxon>Maltschvirus</taxon>
        <taxon>Maltschvirus maltsch</taxon>
    </lineage>
</organism>
<accession>A0A6J5S0E4</accession>
<evidence type="ECO:0000313" key="2">
    <source>
        <dbReference type="EMBL" id="CAB4198275.1"/>
    </source>
</evidence>
<proteinExistence type="predicted"/>
<reference evidence="2" key="1">
    <citation type="submission" date="2020-05" db="EMBL/GenBank/DDBJ databases">
        <authorList>
            <person name="Chiriac C."/>
            <person name="Salcher M."/>
            <person name="Ghai R."/>
            <person name="Kavagutti S V."/>
        </authorList>
    </citation>
    <scope>NUCLEOTIDE SEQUENCE</scope>
</reference>
<protein>
    <recommendedName>
        <fullName evidence="1">TET-Associated Glycosyltransferase domain-containing protein</fullName>
    </recommendedName>
</protein>
<name>A0A6J5S0E4_9CAUD</name>
<feature type="domain" description="TET-Associated Glycosyltransferase" evidence="1">
    <location>
        <begin position="11"/>
        <end position="200"/>
    </location>
</feature>
<dbReference type="EMBL" id="LR797260">
    <property type="protein sequence ID" value="CAB4198275.1"/>
    <property type="molecule type" value="Genomic_DNA"/>
</dbReference>
<dbReference type="Pfam" id="PF20691">
    <property type="entry name" value="TAGT"/>
    <property type="match status" value="1"/>
</dbReference>